<dbReference type="EMBL" id="CM042029">
    <property type="protein sequence ID" value="KAI3794940.1"/>
    <property type="molecule type" value="Genomic_DNA"/>
</dbReference>
<reference evidence="1 2" key="2">
    <citation type="journal article" date="2022" name="Mol. Ecol. Resour.">
        <title>The genomes of chicory, endive, great burdock and yacon provide insights into Asteraceae paleo-polyploidization history and plant inulin production.</title>
        <authorList>
            <person name="Fan W."/>
            <person name="Wang S."/>
            <person name="Wang H."/>
            <person name="Wang A."/>
            <person name="Jiang F."/>
            <person name="Liu H."/>
            <person name="Zhao H."/>
            <person name="Xu D."/>
            <person name="Zhang Y."/>
        </authorList>
    </citation>
    <scope>NUCLEOTIDE SEQUENCE [LARGE SCALE GENOMIC DNA]</scope>
    <source>
        <strain evidence="2">cv. Yunnan</strain>
        <tissue evidence="1">Leaves</tissue>
    </source>
</reference>
<reference evidence="2" key="1">
    <citation type="journal article" date="2022" name="Mol. Ecol. Resour.">
        <title>The genomes of chicory, endive, great burdock and yacon provide insights into Asteraceae palaeo-polyploidization history and plant inulin production.</title>
        <authorList>
            <person name="Fan W."/>
            <person name="Wang S."/>
            <person name="Wang H."/>
            <person name="Wang A."/>
            <person name="Jiang F."/>
            <person name="Liu H."/>
            <person name="Zhao H."/>
            <person name="Xu D."/>
            <person name="Zhang Y."/>
        </authorList>
    </citation>
    <scope>NUCLEOTIDE SEQUENCE [LARGE SCALE GENOMIC DNA]</scope>
    <source>
        <strain evidence="2">cv. Yunnan</strain>
    </source>
</reference>
<gene>
    <name evidence="1" type="ORF">L1987_37581</name>
</gene>
<sequence>METFLKKELIPSYFQETTKAAQVVGGWNRLNGLFSHPGDDGGSRSSSLSSLSSSMSGLPYFLETHTQNSELSQAVEPCSQPLVTNTSRFPNLTLLLTEPKGATSVQPVAPLGSNFWLSMKTQPMKYTGRRIVDSTLRKSSVCSQGKLFRGVRQRHWGKWVAEIRLPRNRTRVWLGTFETAEEAAFAYDTAAYLLRGDYAHLNFPNLKNQLKANSVNGHTAALLEAKLQALSSNKKGTDLSPPPPPASPEIGLTTETRTGHELDSEKNKKPIESGESDGVEGVQLSRMPSLDMDMIWDAILVSDS</sequence>
<evidence type="ECO:0000313" key="1">
    <source>
        <dbReference type="EMBL" id="KAI3794940.1"/>
    </source>
</evidence>
<dbReference type="Proteomes" id="UP001056120">
    <property type="component" value="Linkage Group LG12"/>
</dbReference>
<keyword evidence="2" id="KW-1185">Reference proteome</keyword>
<name>A0ACB9HGU0_9ASTR</name>
<protein>
    <submittedName>
        <fullName evidence="1">Uncharacterized protein</fullName>
    </submittedName>
</protein>
<evidence type="ECO:0000313" key="2">
    <source>
        <dbReference type="Proteomes" id="UP001056120"/>
    </source>
</evidence>
<comment type="caution">
    <text evidence="1">The sequence shown here is derived from an EMBL/GenBank/DDBJ whole genome shotgun (WGS) entry which is preliminary data.</text>
</comment>
<organism evidence="1 2">
    <name type="scientific">Smallanthus sonchifolius</name>
    <dbReference type="NCBI Taxonomy" id="185202"/>
    <lineage>
        <taxon>Eukaryota</taxon>
        <taxon>Viridiplantae</taxon>
        <taxon>Streptophyta</taxon>
        <taxon>Embryophyta</taxon>
        <taxon>Tracheophyta</taxon>
        <taxon>Spermatophyta</taxon>
        <taxon>Magnoliopsida</taxon>
        <taxon>eudicotyledons</taxon>
        <taxon>Gunneridae</taxon>
        <taxon>Pentapetalae</taxon>
        <taxon>asterids</taxon>
        <taxon>campanulids</taxon>
        <taxon>Asterales</taxon>
        <taxon>Asteraceae</taxon>
        <taxon>Asteroideae</taxon>
        <taxon>Heliantheae alliance</taxon>
        <taxon>Millerieae</taxon>
        <taxon>Smallanthus</taxon>
    </lineage>
</organism>
<accession>A0ACB9HGU0</accession>
<proteinExistence type="predicted"/>